<dbReference type="GO" id="GO:0003677">
    <property type="term" value="F:DNA binding"/>
    <property type="evidence" value="ECO:0007669"/>
    <property type="project" value="UniProtKB-UniRule"/>
</dbReference>
<dbReference type="PROSITE" id="PS50977">
    <property type="entry name" value="HTH_TETR_2"/>
    <property type="match status" value="1"/>
</dbReference>
<comment type="caution">
    <text evidence="4">The sequence shown here is derived from an EMBL/GenBank/DDBJ whole genome shotgun (WGS) entry which is preliminary data.</text>
</comment>
<organism evidence="4">
    <name type="scientific">Salmonella enterica subsp. enterica serovar Typhimurium var. 5-</name>
    <dbReference type="NCBI Taxonomy" id="1620419"/>
    <lineage>
        <taxon>Bacteria</taxon>
        <taxon>Pseudomonadati</taxon>
        <taxon>Pseudomonadota</taxon>
        <taxon>Gammaproteobacteria</taxon>
        <taxon>Enterobacterales</taxon>
        <taxon>Enterobacteriaceae</taxon>
        <taxon>Salmonella</taxon>
    </lineage>
</organism>
<evidence type="ECO:0000313" key="4">
    <source>
        <dbReference type="EMBL" id="HAF0292606.1"/>
    </source>
</evidence>
<name>A0A740PS04_SALTM</name>
<accession>A0A740PS04</accession>
<comment type="caution">
    <text evidence="2">Lacks conserved residue(s) required for the propagation of feature annotation.</text>
</comment>
<reference evidence="4" key="2">
    <citation type="submission" date="2018-07" db="EMBL/GenBank/DDBJ databases">
        <authorList>
            <consortium name="NCBI Pathogen Detection Project"/>
        </authorList>
    </citation>
    <scope>NUCLEOTIDE SEQUENCE</scope>
    <source>
        <strain evidence="4">N26921</strain>
    </source>
</reference>
<dbReference type="Gene3D" id="1.10.10.60">
    <property type="entry name" value="Homeodomain-like"/>
    <property type="match status" value="1"/>
</dbReference>
<sequence>MSEQVDGRLQRSIETKEKILSSAIEIFTENGFEKTTIKQIITRAGI</sequence>
<dbReference type="Pfam" id="PF00440">
    <property type="entry name" value="TetR_N"/>
    <property type="match status" value="1"/>
</dbReference>
<gene>
    <name evidence="4" type="ORF">G9C53_005012</name>
</gene>
<dbReference type="EMBL" id="DAATVL010000083">
    <property type="protein sequence ID" value="HAF0292606.1"/>
    <property type="molecule type" value="Genomic_DNA"/>
</dbReference>
<feature type="domain" description="HTH tetR-type" evidence="3">
    <location>
        <begin position="13"/>
        <end position="46"/>
    </location>
</feature>
<proteinExistence type="predicted"/>
<evidence type="ECO:0000256" key="1">
    <source>
        <dbReference type="ARBA" id="ARBA00023125"/>
    </source>
</evidence>
<dbReference type="SUPFAM" id="SSF46689">
    <property type="entry name" value="Homeodomain-like"/>
    <property type="match status" value="1"/>
</dbReference>
<evidence type="ECO:0000256" key="2">
    <source>
        <dbReference type="PROSITE-ProRule" id="PRU00335"/>
    </source>
</evidence>
<reference evidence="4" key="1">
    <citation type="journal article" date="2018" name="Genome Biol.">
        <title>SKESA: strategic k-mer extension for scrupulous assemblies.</title>
        <authorList>
            <person name="Souvorov A."/>
            <person name="Agarwala R."/>
            <person name="Lipman D.J."/>
        </authorList>
    </citation>
    <scope>NUCLEOTIDE SEQUENCE</scope>
    <source>
        <strain evidence="4">N26921</strain>
    </source>
</reference>
<feature type="non-terminal residue" evidence="4">
    <location>
        <position position="46"/>
    </location>
</feature>
<dbReference type="InterPro" id="IPR001647">
    <property type="entry name" value="HTH_TetR"/>
</dbReference>
<protein>
    <submittedName>
        <fullName evidence="4">TetR family transcriptional regulator</fullName>
    </submittedName>
</protein>
<keyword evidence="1 2" id="KW-0238">DNA-binding</keyword>
<evidence type="ECO:0000259" key="3">
    <source>
        <dbReference type="PROSITE" id="PS50977"/>
    </source>
</evidence>
<dbReference type="InterPro" id="IPR009057">
    <property type="entry name" value="Homeodomain-like_sf"/>
</dbReference>
<dbReference type="AlphaFoldDB" id="A0A740PS04"/>